<name>A0A4U0TZ68_9PEZI</name>
<dbReference type="AlphaFoldDB" id="A0A4U0TZ68"/>
<comment type="caution">
    <text evidence="1">The sequence shown here is derived from an EMBL/GenBank/DDBJ whole genome shotgun (WGS) entry which is preliminary data.</text>
</comment>
<keyword evidence="2" id="KW-1185">Reference proteome</keyword>
<dbReference type="Proteomes" id="UP000308549">
    <property type="component" value="Unassembled WGS sequence"/>
</dbReference>
<protein>
    <submittedName>
        <fullName evidence="1">Uncharacterized protein</fullName>
    </submittedName>
</protein>
<reference evidence="1 2" key="1">
    <citation type="submission" date="2017-03" db="EMBL/GenBank/DDBJ databases">
        <title>Genomes of endolithic fungi from Antarctica.</title>
        <authorList>
            <person name="Coleine C."/>
            <person name="Masonjones S."/>
            <person name="Stajich J.E."/>
        </authorList>
    </citation>
    <scope>NUCLEOTIDE SEQUENCE [LARGE SCALE GENOMIC DNA]</scope>
    <source>
        <strain evidence="1 2">CCFEE 6315</strain>
    </source>
</reference>
<dbReference type="EMBL" id="NAJL01000023">
    <property type="protein sequence ID" value="TKA27336.1"/>
    <property type="molecule type" value="Genomic_DNA"/>
</dbReference>
<sequence>METDTSDDVRQLDYAVTHQCRSTAGGASMTTTCTLDDIHQLNRTMTEKYQSSASGALTKSTLVSTAQQHESIAARASIEVTKEDAATAGLESPLLGLSGELRNYICVKIDLPRWDDPQALWRKAVDNLSSWLTESDEFGNMTEGLFDVNVLRKADVGEDTWEISYVYHQNFTFQLGRGSRAELDLLYCRLAQLRDQILER</sequence>
<accession>A0A4U0TZ68</accession>
<proteinExistence type="predicted"/>
<gene>
    <name evidence="1" type="ORF">B0A50_04946</name>
</gene>
<organism evidence="1 2">
    <name type="scientific">Salinomyces thailandicus</name>
    <dbReference type="NCBI Taxonomy" id="706561"/>
    <lineage>
        <taxon>Eukaryota</taxon>
        <taxon>Fungi</taxon>
        <taxon>Dikarya</taxon>
        <taxon>Ascomycota</taxon>
        <taxon>Pezizomycotina</taxon>
        <taxon>Dothideomycetes</taxon>
        <taxon>Dothideomycetidae</taxon>
        <taxon>Mycosphaerellales</taxon>
        <taxon>Teratosphaeriaceae</taxon>
        <taxon>Salinomyces</taxon>
    </lineage>
</organism>
<evidence type="ECO:0000313" key="1">
    <source>
        <dbReference type="EMBL" id="TKA27336.1"/>
    </source>
</evidence>
<evidence type="ECO:0000313" key="2">
    <source>
        <dbReference type="Proteomes" id="UP000308549"/>
    </source>
</evidence>